<sequence>MAAVGLIVSEPTNADIKESLAAEQILSKLPAEFQPTKQLLFEKRPLIIAMVKAALDSKRRDKSFNPASPATPSIKQETALKADTAKPWAVCKPGWHNPATKHTAEQCRQAKRKPPKASANAAIETPSDGESDHSISTTASALICTARAMVVKQSDGVEICFLDSCASHHMFAD</sequence>
<name>A0A0L6UCB2_9BASI</name>
<proteinExistence type="predicted"/>
<feature type="compositionally biased region" description="Polar residues" evidence="1">
    <location>
        <begin position="65"/>
        <end position="76"/>
    </location>
</feature>
<dbReference type="AlphaFoldDB" id="A0A0L6UCB2"/>
<keyword evidence="3" id="KW-1185">Reference proteome</keyword>
<evidence type="ECO:0000313" key="2">
    <source>
        <dbReference type="EMBL" id="KNZ45867.1"/>
    </source>
</evidence>
<accession>A0A0L6UCB2</accession>
<evidence type="ECO:0000256" key="1">
    <source>
        <dbReference type="SAM" id="MobiDB-lite"/>
    </source>
</evidence>
<evidence type="ECO:0000313" key="3">
    <source>
        <dbReference type="Proteomes" id="UP000037035"/>
    </source>
</evidence>
<protein>
    <submittedName>
        <fullName evidence="2">Uncharacterized protein</fullName>
    </submittedName>
</protein>
<feature type="region of interest" description="Disordered" evidence="1">
    <location>
        <begin position="58"/>
        <end position="134"/>
    </location>
</feature>
<dbReference type="VEuPathDB" id="FungiDB:VP01_773g18"/>
<gene>
    <name evidence="2" type="ORF">VP01_773g18</name>
</gene>
<dbReference type="OrthoDB" id="418757at2759"/>
<dbReference type="EMBL" id="LAVV01013205">
    <property type="protein sequence ID" value="KNZ45867.1"/>
    <property type="molecule type" value="Genomic_DNA"/>
</dbReference>
<organism evidence="2 3">
    <name type="scientific">Puccinia sorghi</name>
    <dbReference type="NCBI Taxonomy" id="27349"/>
    <lineage>
        <taxon>Eukaryota</taxon>
        <taxon>Fungi</taxon>
        <taxon>Dikarya</taxon>
        <taxon>Basidiomycota</taxon>
        <taxon>Pucciniomycotina</taxon>
        <taxon>Pucciniomycetes</taxon>
        <taxon>Pucciniales</taxon>
        <taxon>Pucciniaceae</taxon>
        <taxon>Puccinia</taxon>
    </lineage>
</organism>
<comment type="caution">
    <text evidence="2">The sequence shown here is derived from an EMBL/GenBank/DDBJ whole genome shotgun (WGS) entry which is preliminary data.</text>
</comment>
<reference evidence="2 3" key="1">
    <citation type="submission" date="2015-08" db="EMBL/GenBank/DDBJ databases">
        <title>Next Generation Sequencing and Analysis of the Genome of Puccinia sorghi L Schw, the Causal Agent of Maize Common Rust.</title>
        <authorList>
            <person name="Rochi L."/>
            <person name="Burguener G."/>
            <person name="Darino M."/>
            <person name="Turjanski A."/>
            <person name="Kreff E."/>
            <person name="Dieguez M.J."/>
            <person name="Sacco F."/>
        </authorList>
    </citation>
    <scope>NUCLEOTIDE SEQUENCE [LARGE SCALE GENOMIC DNA]</scope>
    <source>
        <strain evidence="2 3">RO10H11247</strain>
    </source>
</reference>
<dbReference type="Proteomes" id="UP000037035">
    <property type="component" value="Unassembled WGS sequence"/>
</dbReference>